<dbReference type="AlphaFoldDB" id="A0AAV4ZHY3"/>
<feature type="region of interest" description="Disordered" evidence="1">
    <location>
        <begin position="43"/>
        <end position="69"/>
    </location>
</feature>
<sequence>MPIARVAAAFAVLCNVLPAWAQQDGPVDRFRLSLGQISEQPPLASAEVPQVACPQDGQGGPVDPPDLPPSKRLGLPLGSAEGLAFYTTHAEGRSGVLAPRGWSCHGLYGSNGDVLVVQPPGASGDPRDASYRGPFVLRTFSDGGTSGRFEVARTAGRLFPQARAFADQVKAEGIDDGPFSNVPWPSDRIERLGDGVVAFETPGGVQGLGRQGPGPYAPEPVSGAVAYRISSEGDPYLVQLTARLDRRVHTAVAIGFLDGLRPGPGRGEARQTSSAGDGGLATVRAFYEALGRADGGAASGLVVPERRSSGPYAPASIARFYGSLREPLRLVAAAPMGGGDVEVRYRYRKPNGNLCDGHAVVSTKREGGSLLIARIKPSNGC</sequence>
<protein>
    <recommendedName>
        <fullName evidence="5">Secreted protein</fullName>
    </recommendedName>
</protein>
<name>A0AAV4ZHY3_9HYPH</name>
<keyword evidence="2" id="KW-0732">Signal</keyword>
<reference evidence="3" key="1">
    <citation type="journal article" date="2016" name="Front. Microbiol.">
        <title>Genome Sequence of the Piezophilic, Mesophilic Sulfate-Reducing Bacterium Desulfovibrio indicus J2T.</title>
        <authorList>
            <person name="Cao J."/>
            <person name="Maignien L."/>
            <person name="Shao Z."/>
            <person name="Alain K."/>
            <person name="Jebbar M."/>
        </authorList>
    </citation>
    <scope>NUCLEOTIDE SEQUENCE</scope>
    <source>
        <strain evidence="3">DSM 16372</strain>
    </source>
</reference>
<feature type="signal peptide" evidence="2">
    <location>
        <begin position="1"/>
        <end position="21"/>
    </location>
</feature>
<dbReference type="EMBL" id="BPQO01000004">
    <property type="protein sequence ID" value="GJD87793.1"/>
    <property type="molecule type" value="Genomic_DNA"/>
</dbReference>
<comment type="caution">
    <text evidence="3">The sequence shown here is derived from an EMBL/GenBank/DDBJ whole genome shotgun (WGS) entry which is preliminary data.</text>
</comment>
<evidence type="ECO:0000256" key="2">
    <source>
        <dbReference type="SAM" id="SignalP"/>
    </source>
</evidence>
<feature type="chain" id="PRO_5043416690" description="Secreted protein" evidence="2">
    <location>
        <begin position="22"/>
        <end position="381"/>
    </location>
</feature>
<evidence type="ECO:0000256" key="1">
    <source>
        <dbReference type="SAM" id="MobiDB-lite"/>
    </source>
</evidence>
<accession>A0AAV4ZHY3</accession>
<gene>
    <name evidence="3" type="ORF">BHAOGJBA_1298</name>
</gene>
<keyword evidence="4" id="KW-1185">Reference proteome</keyword>
<reference evidence="3" key="2">
    <citation type="submission" date="2021-08" db="EMBL/GenBank/DDBJ databases">
        <authorList>
            <person name="Tani A."/>
            <person name="Ola A."/>
            <person name="Ogura Y."/>
            <person name="Katsura K."/>
            <person name="Hayashi T."/>
        </authorList>
    </citation>
    <scope>NUCLEOTIDE SEQUENCE</scope>
    <source>
        <strain evidence="3">DSM 16372</strain>
    </source>
</reference>
<evidence type="ECO:0000313" key="4">
    <source>
        <dbReference type="Proteomes" id="UP001055247"/>
    </source>
</evidence>
<proteinExistence type="predicted"/>
<dbReference type="Proteomes" id="UP001055247">
    <property type="component" value="Unassembled WGS sequence"/>
</dbReference>
<dbReference type="RefSeq" id="WP_238229786.1">
    <property type="nucleotide sequence ID" value="NZ_BPQO01000004.1"/>
</dbReference>
<evidence type="ECO:0008006" key="5">
    <source>
        <dbReference type="Google" id="ProtNLM"/>
    </source>
</evidence>
<organism evidence="3 4">
    <name type="scientific">Methylobacterium hispanicum</name>
    <dbReference type="NCBI Taxonomy" id="270350"/>
    <lineage>
        <taxon>Bacteria</taxon>
        <taxon>Pseudomonadati</taxon>
        <taxon>Pseudomonadota</taxon>
        <taxon>Alphaproteobacteria</taxon>
        <taxon>Hyphomicrobiales</taxon>
        <taxon>Methylobacteriaceae</taxon>
        <taxon>Methylobacterium</taxon>
    </lineage>
</organism>
<evidence type="ECO:0000313" key="3">
    <source>
        <dbReference type="EMBL" id="GJD87793.1"/>
    </source>
</evidence>